<dbReference type="Proteomes" id="UP000501690">
    <property type="component" value="Linkage Group LG2"/>
</dbReference>
<sequence>MAIPSFFLTVLALSLSVILAAATSTFQDFCVADPQEKVLVNGLACKDPKLVEANDIFFSAGNKGIAMAYWHHQQKHQVKQIKGRWRRWTAGKINYRRWTEKLPSTFSKSTVKKFHQLDLPPHAANQEHQRVTHCQGRRRRRRSASEVRRIITNSGDAVLLLASLSRAEHHGMALCSHLLRLANSGVTILAAGTLAVSAALLLVLGFHLFSFTITLQADVHKTTRPPTLPQTAPATLVASPPAAAAALATTSSPFFSFTLGLHVFSSQTHKQRNKNHRSKIPQSHRRRTKASSL</sequence>
<feature type="chain" id="PRO_5020033902" evidence="3">
    <location>
        <begin position="23"/>
        <end position="293"/>
    </location>
</feature>
<keyword evidence="3" id="KW-0732">Signal</keyword>
<feature type="compositionally biased region" description="Basic residues" evidence="1">
    <location>
        <begin position="269"/>
        <end position="293"/>
    </location>
</feature>
<keyword evidence="5" id="KW-1185">Reference proteome</keyword>
<feature type="region of interest" description="Disordered" evidence="1">
    <location>
        <begin position="267"/>
        <end position="293"/>
    </location>
</feature>
<organism evidence="4 5">
    <name type="scientific">Vigna unguiculata</name>
    <name type="common">Cowpea</name>
    <dbReference type="NCBI Taxonomy" id="3917"/>
    <lineage>
        <taxon>Eukaryota</taxon>
        <taxon>Viridiplantae</taxon>
        <taxon>Streptophyta</taxon>
        <taxon>Embryophyta</taxon>
        <taxon>Tracheophyta</taxon>
        <taxon>Spermatophyta</taxon>
        <taxon>Magnoliopsida</taxon>
        <taxon>eudicotyledons</taxon>
        <taxon>Gunneridae</taxon>
        <taxon>Pentapetalae</taxon>
        <taxon>rosids</taxon>
        <taxon>fabids</taxon>
        <taxon>Fabales</taxon>
        <taxon>Fabaceae</taxon>
        <taxon>Papilionoideae</taxon>
        <taxon>50 kb inversion clade</taxon>
        <taxon>NPAAA clade</taxon>
        <taxon>indigoferoid/millettioid clade</taxon>
        <taxon>Phaseoleae</taxon>
        <taxon>Vigna</taxon>
    </lineage>
</organism>
<keyword evidence="2" id="KW-1133">Transmembrane helix</keyword>
<dbReference type="Gene3D" id="2.60.120.10">
    <property type="entry name" value="Jelly Rolls"/>
    <property type="match status" value="1"/>
</dbReference>
<feature type="signal peptide" evidence="3">
    <location>
        <begin position="1"/>
        <end position="22"/>
    </location>
</feature>
<keyword evidence="2" id="KW-0812">Transmembrane</keyword>
<reference evidence="4 5" key="1">
    <citation type="submission" date="2019-04" db="EMBL/GenBank/DDBJ databases">
        <title>An improved genome assembly and genetic linkage map for asparagus bean, Vigna unguiculata ssp. sesquipedialis.</title>
        <authorList>
            <person name="Xia Q."/>
            <person name="Zhang R."/>
            <person name="Dong Y."/>
        </authorList>
    </citation>
    <scope>NUCLEOTIDE SEQUENCE [LARGE SCALE GENOMIC DNA]</scope>
    <source>
        <tissue evidence="4">Leaf</tissue>
    </source>
</reference>
<name>A0A4D6L415_VIGUN</name>
<evidence type="ECO:0000256" key="1">
    <source>
        <dbReference type="SAM" id="MobiDB-lite"/>
    </source>
</evidence>
<evidence type="ECO:0000313" key="4">
    <source>
        <dbReference type="EMBL" id="QCD83267.1"/>
    </source>
</evidence>
<evidence type="ECO:0000313" key="5">
    <source>
        <dbReference type="Proteomes" id="UP000501690"/>
    </source>
</evidence>
<evidence type="ECO:0000256" key="3">
    <source>
        <dbReference type="SAM" id="SignalP"/>
    </source>
</evidence>
<dbReference type="AlphaFoldDB" id="A0A4D6L415"/>
<dbReference type="EMBL" id="CP039346">
    <property type="protein sequence ID" value="QCD83267.1"/>
    <property type="molecule type" value="Genomic_DNA"/>
</dbReference>
<feature type="transmembrane region" description="Helical" evidence="2">
    <location>
        <begin position="188"/>
        <end position="215"/>
    </location>
</feature>
<proteinExistence type="predicted"/>
<accession>A0A4D6L415</accession>
<keyword evidence="2" id="KW-0472">Membrane</keyword>
<gene>
    <name evidence="4" type="ORF">DEO72_LG2g3610</name>
</gene>
<protein>
    <submittedName>
        <fullName evidence="4">RmlC-like jelly roll fold</fullName>
    </submittedName>
</protein>
<dbReference type="InterPro" id="IPR014710">
    <property type="entry name" value="RmlC-like_jellyroll"/>
</dbReference>
<evidence type="ECO:0000256" key="2">
    <source>
        <dbReference type="SAM" id="Phobius"/>
    </source>
</evidence>